<evidence type="ECO:0000256" key="2">
    <source>
        <dbReference type="ARBA" id="ARBA00004448"/>
    </source>
</evidence>
<protein>
    <recommendedName>
        <fullName evidence="4">NADH-ubiquinone oxidoreductase chain 5</fullName>
        <ecNumber evidence="3">7.1.1.2</ecNumber>
    </recommendedName>
    <alternativeName>
        <fullName evidence="16">NADH dehydrogenase subunit 5</fullName>
    </alternativeName>
</protein>
<keyword evidence="7 18" id="KW-0812">Transmembrane</keyword>
<feature type="transmembrane region" description="Helical" evidence="18">
    <location>
        <begin position="493"/>
        <end position="513"/>
    </location>
</feature>
<evidence type="ECO:0000256" key="1">
    <source>
        <dbReference type="ARBA" id="ARBA00003257"/>
    </source>
</evidence>
<evidence type="ECO:0000259" key="19">
    <source>
        <dbReference type="Pfam" id="PF00361"/>
    </source>
</evidence>
<evidence type="ECO:0000259" key="20">
    <source>
        <dbReference type="Pfam" id="PF06455"/>
    </source>
</evidence>
<keyword evidence="13" id="KW-0830">Ubiquinone</keyword>
<feature type="transmembrane region" description="Helical" evidence="18">
    <location>
        <begin position="49"/>
        <end position="70"/>
    </location>
</feature>
<keyword evidence="8" id="KW-0999">Mitochondrion inner membrane</keyword>
<evidence type="ECO:0000256" key="6">
    <source>
        <dbReference type="ARBA" id="ARBA00022660"/>
    </source>
</evidence>
<dbReference type="GO" id="GO:0008137">
    <property type="term" value="F:NADH dehydrogenase (ubiquinone) activity"/>
    <property type="evidence" value="ECO:0007669"/>
    <property type="project" value="UniProtKB-EC"/>
</dbReference>
<dbReference type="GO" id="GO:0003954">
    <property type="term" value="F:NADH dehydrogenase activity"/>
    <property type="evidence" value="ECO:0007669"/>
    <property type="project" value="TreeGrafter"/>
</dbReference>
<evidence type="ECO:0000256" key="4">
    <source>
        <dbReference type="ARBA" id="ARBA00021096"/>
    </source>
</evidence>
<dbReference type="PANTHER" id="PTHR42829:SF2">
    <property type="entry name" value="NADH-UBIQUINONE OXIDOREDUCTASE CHAIN 5"/>
    <property type="match status" value="1"/>
</dbReference>
<evidence type="ECO:0000256" key="17">
    <source>
        <dbReference type="ARBA" id="ARBA00049551"/>
    </source>
</evidence>
<feature type="transmembrane region" description="Helical" evidence="18">
    <location>
        <begin position="153"/>
        <end position="175"/>
    </location>
</feature>
<comment type="function">
    <text evidence="1">Core subunit of the mitochondrial membrane respiratory chain NADH dehydrogenase (Complex I) that is believed to belong to the minimal assembly required for catalysis. Complex I functions in the transfer of electrons from NADH to the respiratory chain. The immediate electron acceptor for the enzyme is believed to be ubiquinone.</text>
</comment>
<evidence type="ECO:0000256" key="15">
    <source>
        <dbReference type="ARBA" id="ARBA00023136"/>
    </source>
</evidence>
<feature type="transmembrane region" description="Helical" evidence="18">
    <location>
        <begin position="374"/>
        <end position="396"/>
    </location>
</feature>
<feature type="transmembrane region" description="Helical" evidence="18">
    <location>
        <begin position="336"/>
        <end position="354"/>
    </location>
</feature>
<feature type="transmembrane region" description="Helical" evidence="18">
    <location>
        <begin position="12"/>
        <end position="37"/>
    </location>
</feature>
<dbReference type="Pfam" id="PF00361">
    <property type="entry name" value="Proton_antipo_M"/>
    <property type="match status" value="1"/>
</dbReference>
<keyword evidence="9" id="KW-1278">Translocase</keyword>
<evidence type="ECO:0000256" key="12">
    <source>
        <dbReference type="ARBA" id="ARBA00023027"/>
    </source>
</evidence>
<evidence type="ECO:0000313" key="21">
    <source>
        <dbReference type="EMBL" id="AER12195.1"/>
    </source>
</evidence>
<keyword evidence="10" id="KW-0249">Electron transport</keyword>
<dbReference type="EMBL" id="JN704067">
    <property type="protein sequence ID" value="AER12195.1"/>
    <property type="molecule type" value="Genomic_DNA"/>
</dbReference>
<proteinExistence type="predicted"/>
<comment type="catalytic activity">
    <reaction evidence="17">
        <text>a ubiquinone + NADH + 5 H(+)(in) = a ubiquinol + NAD(+) + 4 H(+)(out)</text>
        <dbReference type="Rhea" id="RHEA:29091"/>
        <dbReference type="Rhea" id="RHEA-COMP:9565"/>
        <dbReference type="Rhea" id="RHEA-COMP:9566"/>
        <dbReference type="ChEBI" id="CHEBI:15378"/>
        <dbReference type="ChEBI" id="CHEBI:16389"/>
        <dbReference type="ChEBI" id="CHEBI:17976"/>
        <dbReference type="ChEBI" id="CHEBI:57540"/>
        <dbReference type="ChEBI" id="CHEBI:57945"/>
        <dbReference type="EC" id="7.1.1.2"/>
    </reaction>
</comment>
<dbReference type="GO" id="GO:0042773">
    <property type="term" value="P:ATP synthesis coupled electron transport"/>
    <property type="evidence" value="ECO:0007669"/>
    <property type="project" value="InterPro"/>
</dbReference>
<keyword evidence="5" id="KW-0813">Transport</keyword>
<feature type="transmembrane region" description="Helical" evidence="18">
    <location>
        <begin position="214"/>
        <end position="230"/>
    </location>
</feature>
<dbReference type="PANTHER" id="PTHR42829">
    <property type="entry name" value="NADH-UBIQUINONE OXIDOREDUCTASE CHAIN 5"/>
    <property type="match status" value="1"/>
</dbReference>
<feature type="transmembrane region" description="Helical" evidence="18">
    <location>
        <begin position="293"/>
        <end position="315"/>
    </location>
</feature>
<dbReference type="InterPro" id="IPR001750">
    <property type="entry name" value="ND/Mrp_TM"/>
</dbReference>
<evidence type="ECO:0000256" key="7">
    <source>
        <dbReference type="ARBA" id="ARBA00022692"/>
    </source>
</evidence>
<evidence type="ECO:0000256" key="14">
    <source>
        <dbReference type="ARBA" id="ARBA00023128"/>
    </source>
</evidence>
<reference evidence="21" key="1">
    <citation type="journal article" date="2012" name="Comp. Biochem. Physiol. Part D Genomics Proteomics">
        <title>The mitogenome of Gammarus duebeni (Crustacea Amphipoda): A new gene order and non-neutral sequence evolution of tandem repeats in the control region.</title>
        <authorList>
            <person name="Krebes L."/>
            <person name="Bastrop R."/>
        </authorList>
    </citation>
    <scope>NUCLEOTIDE SEQUENCE</scope>
</reference>
<feature type="transmembrane region" description="Helical" evidence="18">
    <location>
        <begin position="550"/>
        <end position="569"/>
    </location>
</feature>
<keyword evidence="14 21" id="KW-0496">Mitochondrion</keyword>
<evidence type="ECO:0000256" key="9">
    <source>
        <dbReference type="ARBA" id="ARBA00022967"/>
    </source>
</evidence>
<geneLocation type="mitochondrion" evidence="21"/>
<evidence type="ECO:0000256" key="5">
    <source>
        <dbReference type="ARBA" id="ARBA00022448"/>
    </source>
</evidence>
<sequence>MNIKLVVYNMASILLLVIGLLAFVSGFLSIMATYNLIIEWEIWSFSSSIISMSLVFDWMSLFFLGSVCLISGSTMKYCEYYMEGEYNTMRFVIILIMFVASMWVLIISPNMISLLLGWDGLGLTSYALVIFYQSESSCNAGMLTVLSNRVGDVAVLLSIALMFTYGSWDFFSLSYNGEMGLVSLVILASITKSAQLPFSAWLPAAMAAPTPVSALVHSSTLVTAGVYLLIRFSDVIYMSGAGQTLLVVSVATMVMAGTGAMFEGDMKKIVALSTLSQLGFMIMILSVGMKELAFFHLVTHAMFKSTLFMCAGFMIHSASGSQDSRVMSGFSSASPVLGVVLSGTNLALCGFPFLAGFYSKDCGLEYMFMDSSNFMVTLMVVLGTGLTVAYSFRVLYLSSLRVSSSGCASSLSDLSLLSVMAMSILFISTLTMGFLMYWLVVPVGLPFFLTNAQKFFVLAVSLLGGLGMYSFMQSTKIPYNSKFKLSEMLVSNMWFVPFFSTKLPVTVAMRMGFVSVNLVDSGWLEHYGGQGGRLTFMAASAMLQGAQRSGMVSSFMVSSLVGAGLLLSFA</sequence>
<feature type="domain" description="NADH dehydrogenase subunit 5 C-terminal" evidence="20">
    <location>
        <begin position="390"/>
        <end position="563"/>
    </location>
</feature>
<evidence type="ECO:0000256" key="11">
    <source>
        <dbReference type="ARBA" id="ARBA00022989"/>
    </source>
</evidence>
<feature type="domain" description="NADH:quinone oxidoreductase/Mrp antiporter transmembrane" evidence="19">
    <location>
        <begin position="108"/>
        <end position="384"/>
    </location>
</feature>
<organism evidence="21">
    <name type="scientific">Gammarus duebeni</name>
    <dbReference type="NCBI Taxonomy" id="178002"/>
    <lineage>
        <taxon>Eukaryota</taxon>
        <taxon>Metazoa</taxon>
        <taxon>Ecdysozoa</taxon>
        <taxon>Arthropoda</taxon>
        <taxon>Crustacea</taxon>
        <taxon>Multicrustacea</taxon>
        <taxon>Malacostraca</taxon>
        <taxon>Eumalacostraca</taxon>
        <taxon>Peracarida</taxon>
        <taxon>Amphipoda</taxon>
        <taxon>Senticaudata</taxon>
        <taxon>Gammarida</taxon>
        <taxon>Gammaridira</taxon>
        <taxon>Gammaroidea</taxon>
        <taxon>Gammaridae</taxon>
        <taxon>Gammarus</taxon>
    </lineage>
</organism>
<accession>H9M5R6</accession>
<dbReference type="AlphaFoldDB" id="H9M5R6"/>
<feature type="transmembrane region" description="Helical" evidence="18">
    <location>
        <begin position="91"/>
        <end position="108"/>
    </location>
</feature>
<feature type="transmembrane region" description="Helical" evidence="18">
    <location>
        <begin position="236"/>
        <end position="257"/>
    </location>
</feature>
<evidence type="ECO:0000256" key="10">
    <source>
        <dbReference type="ARBA" id="ARBA00022982"/>
    </source>
</evidence>
<feature type="transmembrane region" description="Helical" evidence="18">
    <location>
        <begin position="181"/>
        <end position="202"/>
    </location>
</feature>
<keyword evidence="11 18" id="KW-1133">Transmembrane helix</keyword>
<gene>
    <name evidence="21" type="primary">nad5</name>
</gene>
<comment type="subcellular location">
    <subcellularLocation>
        <location evidence="2">Mitochondrion inner membrane</location>
        <topology evidence="2">Multi-pass membrane protein</topology>
    </subcellularLocation>
</comment>
<name>H9M5R6_9CRUS</name>
<feature type="transmembrane region" description="Helical" evidence="18">
    <location>
        <begin position="114"/>
        <end position="132"/>
    </location>
</feature>
<evidence type="ECO:0000256" key="8">
    <source>
        <dbReference type="ARBA" id="ARBA00022792"/>
    </source>
</evidence>
<evidence type="ECO:0000256" key="3">
    <source>
        <dbReference type="ARBA" id="ARBA00012944"/>
    </source>
</evidence>
<evidence type="ECO:0000256" key="13">
    <source>
        <dbReference type="ARBA" id="ARBA00023075"/>
    </source>
</evidence>
<evidence type="ECO:0000256" key="18">
    <source>
        <dbReference type="SAM" id="Phobius"/>
    </source>
</evidence>
<dbReference type="InterPro" id="IPR003945">
    <property type="entry name" value="NU5C-like"/>
</dbReference>
<dbReference type="GO" id="GO:0005743">
    <property type="term" value="C:mitochondrial inner membrane"/>
    <property type="evidence" value="ECO:0007669"/>
    <property type="project" value="UniProtKB-SubCell"/>
</dbReference>
<keyword evidence="12" id="KW-0520">NAD</keyword>
<dbReference type="Pfam" id="PF06455">
    <property type="entry name" value="NADH5_C"/>
    <property type="match status" value="1"/>
</dbReference>
<dbReference type="GO" id="GO:0015990">
    <property type="term" value="P:electron transport coupled proton transport"/>
    <property type="evidence" value="ECO:0007669"/>
    <property type="project" value="TreeGrafter"/>
</dbReference>
<keyword evidence="6" id="KW-0679">Respiratory chain</keyword>
<keyword evidence="15 18" id="KW-0472">Membrane</keyword>
<feature type="transmembrane region" description="Helical" evidence="18">
    <location>
        <begin position="269"/>
        <end position="287"/>
    </location>
</feature>
<dbReference type="PRINTS" id="PR01434">
    <property type="entry name" value="NADHDHGNASE5"/>
</dbReference>
<feature type="transmembrane region" description="Helical" evidence="18">
    <location>
        <begin position="452"/>
        <end position="472"/>
    </location>
</feature>
<evidence type="ECO:0000256" key="16">
    <source>
        <dbReference type="ARBA" id="ARBA00031027"/>
    </source>
</evidence>
<dbReference type="EC" id="7.1.1.2" evidence="3"/>
<feature type="transmembrane region" description="Helical" evidence="18">
    <location>
        <begin position="416"/>
        <end position="440"/>
    </location>
</feature>
<dbReference type="InterPro" id="IPR010934">
    <property type="entry name" value="NADH_DH_su5_C"/>
</dbReference>